<reference evidence="5 6" key="1">
    <citation type="submission" date="2019-04" db="EMBL/GenBank/DDBJ databases">
        <title>An improved genome assembly and genetic linkage map for asparagus bean, Vigna unguiculata ssp. sesquipedialis.</title>
        <authorList>
            <person name="Xia Q."/>
            <person name="Zhang R."/>
            <person name="Dong Y."/>
        </authorList>
    </citation>
    <scope>NUCLEOTIDE SEQUENCE [LARGE SCALE GENOMIC DNA]</scope>
    <source>
        <tissue evidence="5">Leaf</tissue>
    </source>
</reference>
<gene>
    <name evidence="5" type="ORF">DEO72_LG5g3176</name>
</gene>
<keyword evidence="6" id="KW-1185">Reference proteome</keyword>
<name>A0A4D6M2V9_VIGUN</name>
<keyword evidence="2" id="KW-0677">Repeat</keyword>
<dbReference type="PANTHER" id="PTHR48051">
    <property type="match status" value="1"/>
</dbReference>
<dbReference type="InterPro" id="IPR050216">
    <property type="entry name" value="LRR_domain-containing"/>
</dbReference>
<sequence length="401" mass="46810">MLRNFPPLKLSSLEKLELSHCSSLQSFPEIIGKMENIRELRLLGTLIKELPLSFQNLTRLRKLSLLFCGVVQLQSSIVMMPELTLIEAWGWKGWQWIKWEEDEEKNGSMLPSKVELLWASKCNLRDDFFQIGFTRFAHVIDLDLSNNNFTHLPECIKECLLLKKLDVSCCRQLREIRGIPPKLKHFNATNCLSLTSSSISMFLNQDLHETRKTLLLLPGSRNPEWFNHTSYRPSSSFWIRNKFPGKVLCLFVAPKDRDISDYVKPMLLINDKVYVCFFDRLKFLKLGAEHTFLFDLRNLIFTNNLYEVPLENEWNHVKVTCFDLTAASMPTPVPIQSGIHVFKQENSDEDIMFNDPYTKKRELEMILPLSPSIILDLDLNFDYLDFDLGFDLDFDLDFCFC</sequence>
<organism evidence="5 6">
    <name type="scientific">Vigna unguiculata</name>
    <name type="common">Cowpea</name>
    <dbReference type="NCBI Taxonomy" id="3917"/>
    <lineage>
        <taxon>Eukaryota</taxon>
        <taxon>Viridiplantae</taxon>
        <taxon>Streptophyta</taxon>
        <taxon>Embryophyta</taxon>
        <taxon>Tracheophyta</taxon>
        <taxon>Spermatophyta</taxon>
        <taxon>Magnoliopsida</taxon>
        <taxon>eudicotyledons</taxon>
        <taxon>Gunneridae</taxon>
        <taxon>Pentapetalae</taxon>
        <taxon>rosids</taxon>
        <taxon>fabids</taxon>
        <taxon>Fabales</taxon>
        <taxon>Fabaceae</taxon>
        <taxon>Papilionoideae</taxon>
        <taxon>50 kb inversion clade</taxon>
        <taxon>NPAAA clade</taxon>
        <taxon>indigoferoid/millettioid clade</taxon>
        <taxon>Phaseoleae</taxon>
        <taxon>Vigna</taxon>
    </lineage>
</organism>
<evidence type="ECO:0000313" key="6">
    <source>
        <dbReference type="Proteomes" id="UP000501690"/>
    </source>
</evidence>
<feature type="domain" description="Disease resistance protein RPS4B/Roq1-like leucine-rich repeats" evidence="4">
    <location>
        <begin position="10"/>
        <end position="196"/>
    </location>
</feature>
<dbReference type="PANTHER" id="PTHR48051:SF1">
    <property type="entry name" value="RAS SUPPRESSOR PROTEIN 1"/>
    <property type="match status" value="1"/>
</dbReference>
<keyword evidence="1" id="KW-0433">Leucine-rich repeat</keyword>
<dbReference type="GO" id="GO:0005737">
    <property type="term" value="C:cytoplasm"/>
    <property type="evidence" value="ECO:0007669"/>
    <property type="project" value="TreeGrafter"/>
</dbReference>
<protein>
    <recommendedName>
        <fullName evidence="4">Disease resistance protein RPS4B/Roq1-like leucine-rich repeats domain-containing protein</fullName>
    </recommendedName>
</protein>
<dbReference type="Gene3D" id="3.80.10.10">
    <property type="entry name" value="Ribonuclease Inhibitor"/>
    <property type="match status" value="2"/>
</dbReference>
<dbReference type="AlphaFoldDB" id="A0A4D6M2V9"/>
<dbReference type="Proteomes" id="UP000501690">
    <property type="component" value="Linkage Group LG5"/>
</dbReference>
<proteinExistence type="predicted"/>
<dbReference type="SUPFAM" id="SSF52047">
    <property type="entry name" value="RNI-like"/>
    <property type="match status" value="1"/>
</dbReference>
<dbReference type="Pfam" id="PF23286">
    <property type="entry name" value="LRR_13"/>
    <property type="match status" value="1"/>
</dbReference>
<evidence type="ECO:0000256" key="1">
    <source>
        <dbReference type="ARBA" id="ARBA00022614"/>
    </source>
</evidence>
<dbReference type="InterPro" id="IPR032675">
    <property type="entry name" value="LRR_dom_sf"/>
</dbReference>
<evidence type="ECO:0000256" key="2">
    <source>
        <dbReference type="ARBA" id="ARBA00022737"/>
    </source>
</evidence>
<dbReference type="EMBL" id="CP039349">
    <property type="protein sequence ID" value="QCD95083.1"/>
    <property type="molecule type" value="Genomic_DNA"/>
</dbReference>
<accession>A0A4D6M2V9</accession>
<evidence type="ECO:0000259" key="4">
    <source>
        <dbReference type="Pfam" id="PF23286"/>
    </source>
</evidence>
<evidence type="ECO:0000313" key="5">
    <source>
        <dbReference type="EMBL" id="QCD95083.1"/>
    </source>
</evidence>
<dbReference type="InterPro" id="IPR058546">
    <property type="entry name" value="RPS4B/Roq1-like_LRR"/>
</dbReference>
<evidence type="ECO:0000256" key="3">
    <source>
        <dbReference type="ARBA" id="ARBA00022821"/>
    </source>
</evidence>
<keyword evidence="3" id="KW-0611">Plant defense</keyword>